<dbReference type="InterPro" id="IPR014757">
    <property type="entry name" value="Tscrpt_reg_IclR_C"/>
</dbReference>
<organism evidence="10 11">
    <name type="scientific">Lacisediminihabitans profunda</name>
    <dbReference type="NCBI Taxonomy" id="2594790"/>
    <lineage>
        <taxon>Bacteria</taxon>
        <taxon>Bacillati</taxon>
        <taxon>Actinomycetota</taxon>
        <taxon>Actinomycetes</taxon>
        <taxon>Micrococcales</taxon>
        <taxon>Microbacteriaceae</taxon>
        <taxon>Lacisediminihabitans</taxon>
    </lineage>
</organism>
<evidence type="ECO:0000313" key="10">
    <source>
        <dbReference type="EMBL" id="TXN29465.1"/>
    </source>
</evidence>
<dbReference type="InterPro" id="IPR029016">
    <property type="entry name" value="GAF-like_dom_sf"/>
</dbReference>
<evidence type="ECO:0000256" key="2">
    <source>
        <dbReference type="ARBA" id="ARBA00023015"/>
    </source>
</evidence>
<dbReference type="GO" id="GO:0006071">
    <property type="term" value="P:glycerol metabolic process"/>
    <property type="evidence" value="ECO:0007669"/>
    <property type="project" value="UniProtKB-KW"/>
</dbReference>
<evidence type="ECO:0000256" key="1">
    <source>
        <dbReference type="ARBA" id="ARBA00022798"/>
    </source>
</evidence>
<dbReference type="Pfam" id="PF09339">
    <property type="entry name" value="HTH_IclR"/>
    <property type="match status" value="1"/>
</dbReference>
<dbReference type="SUPFAM" id="SSF46785">
    <property type="entry name" value="Winged helix' DNA-binding domain"/>
    <property type="match status" value="1"/>
</dbReference>
<dbReference type="GO" id="GO:0045892">
    <property type="term" value="P:negative regulation of DNA-templated transcription"/>
    <property type="evidence" value="ECO:0007669"/>
    <property type="project" value="TreeGrafter"/>
</dbReference>
<protein>
    <recommendedName>
        <fullName evidence="6">Glycerol operon regulatory protein</fullName>
    </recommendedName>
</protein>
<feature type="domain" description="HTH iclR-type" evidence="8">
    <location>
        <begin position="28"/>
        <end position="89"/>
    </location>
</feature>
<dbReference type="SMART" id="SM00346">
    <property type="entry name" value="HTH_ICLR"/>
    <property type="match status" value="1"/>
</dbReference>
<dbReference type="SUPFAM" id="SSF55781">
    <property type="entry name" value="GAF domain-like"/>
    <property type="match status" value="1"/>
</dbReference>
<evidence type="ECO:0000256" key="6">
    <source>
        <dbReference type="ARBA" id="ARBA00070406"/>
    </source>
</evidence>
<dbReference type="GO" id="GO:0003700">
    <property type="term" value="F:DNA-binding transcription factor activity"/>
    <property type="evidence" value="ECO:0007669"/>
    <property type="project" value="TreeGrafter"/>
</dbReference>
<comment type="function">
    <text evidence="5">May be an activator protein for the gylABX operon.</text>
</comment>
<sequence length="277" mass="29599">MSRPKLDGVAETTVPKLPDKPSAYRERNSTADRALDILGLFTTERLRVSAADVAAELGVARSTAYRYLVTLGAAGYVEEDPGGGFRLGLKVFELARLARTSYGLSTVALPVLEELSRSTGETALLTRRSGARAVCLEKEEPSGQGMRVSYERGSVMTLNAGASAWVLLAWEDPAVVRALLRAGELPRFTDASVTSESAVEARLAGIRRDGYAISYGELDPDAVGIAAPVRDDQDRVVAGVSIVAMSRRVPASQVKQLVDAVMDASRRISEMVALTAQ</sequence>
<dbReference type="Pfam" id="PF01614">
    <property type="entry name" value="IclR_C"/>
    <property type="match status" value="1"/>
</dbReference>
<dbReference type="InterPro" id="IPR050707">
    <property type="entry name" value="HTH_MetabolicPath_Reg"/>
</dbReference>
<evidence type="ECO:0000256" key="7">
    <source>
        <dbReference type="SAM" id="MobiDB-lite"/>
    </source>
</evidence>
<keyword evidence="11" id="KW-1185">Reference proteome</keyword>
<comment type="caution">
    <text evidence="10">The sequence shown here is derived from an EMBL/GenBank/DDBJ whole genome shotgun (WGS) entry which is preliminary data.</text>
</comment>
<evidence type="ECO:0000259" key="8">
    <source>
        <dbReference type="PROSITE" id="PS51077"/>
    </source>
</evidence>
<evidence type="ECO:0000256" key="5">
    <source>
        <dbReference type="ARBA" id="ARBA00058938"/>
    </source>
</evidence>
<dbReference type="PROSITE" id="PS51078">
    <property type="entry name" value="ICLR_ED"/>
    <property type="match status" value="1"/>
</dbReference>
<keyword evidence="3" id="KW-0238">DNA-binding</keyword>
<dbReference type="Gene3D" id="1.10.10.10">
    <property type="entry name" value="Winged helix-like DNA-binding domain superfamily/Winged helix DNA-binding domain"/>
    <property type="match status" value="1"/>
</dbReference>
<proteinExistence type="predicted"/>
<evidence type="ECO:0000256" key="3">
    <source>
        <dbReference type="ARBA" id="ARBA00023125"/>
    </source>
</evidence>
<dbReference type="PANTHER" id="PTHR30136:SF39">
    <property type="entry name" value="TRANSCRIPTIONAL REGULATORY PROTEIN"/>
    <property type="match status" value="1"/>
</dbReference>
<evidence type="ECO:0000256" key="4">
    <source>
        <dbReference type="ARBA" id="ARBA00023163"/>
    </source>
</evidence>
<dbReference type="PANTHER" id="PTHR30136">
    <property type="entry name" value="HELIX-TURN-HELIX TRANSCRIPTIONAL REGULATOR, ICLR FAMILY"/>
    <property type="match status" value="1"/>
</dbReference>
<dbReference type="GO" id="GO:0003677">
    <property type="term" value="F:DNA binding"/>
    <property type="evidence" value="ECO:0007669"/>
    <property type="project" value="UniProtKB-KW"/>
</dbReference>
<keyword evidence="2" id="KW-0805">Transcription regulation</keyword>
<reference evidence="10 11" key="1">
    <citation type="submission" date="2019-08" db="EMBL/GenBank/DDBJ databases">
        <title>Bacterial whole genome sequence for Glaciihabitans sp. CHu50b-6-2.</title>
        <authorList>
            <person name="Jin L."/>
        </authorList>
    </citation>
    <scope>NUCLEOTIDE SEQUENCE [LARGE SCALE GENOMIC DNA]</scope>
    <source>
        <strain evidence="10 11">CHu50b-6-2</strain>
    </source>
</reference>
<dbReference type="Gene3D" id="3.30.450.40">
    <property type="match status" value="1"/>
</dbReference>
<dbReference type="AlphaFoldDB" id="A0A5C8UMD6"/>
<dbReference type="InterPro" id="IPR005471">
    <property type="entry name" value="Tscrpt_reg_IclR_N"/>
</dbReference>
<feature type="domain" description="IclR-ED" evidence="9">
    <location>
        <begin position="90"/>
        <end position="274"/>
    </location>
</feature>
<dbReference type="PROSITE" id="PS51077">
    <property type="entry name" value="HTH_ICLR"/>
    <property type="match status" value="1"/>
</dbReference>
<keyword evidence="4" id="KW-0804">Transcription</keyword>
<accession>A0A5C8UMD6</accession>
<keyword evidence="1" id="KW-0319">Glycerol metabolism</keyword>
<dbReference type="InterPro" id="IPR036390">
    <property type="entry name" value="WH_DNA-bd_sf"/>
</dbReference>
<evidence type="ECO:0000259" key="9">
    <source>
        <dbReference type="PROSITE" id="PS51078"/>
    </source>
</evidence>
<name>A0A5C8UMD6_9MICO</name>
<dbReference type="Proteomes" id="UP000321379">
    <property type="component" value="Unassembled WGS sequence"/>
</dbReference>
<gene>
    <name evidence="10" type="ORF">FVP33_14975</name>
</gene>
<feature type="region of interest" description="Disordered" evidence="7">
    <location>
        <begin position="1"/>
        <end position="24"/>
    </location>
</feature>
<dbReference type="EMBL" id="VRMG01000009">
    <property type="protein sequence ID" value="TXN29465.1"/>
    <property type="molecule type" value="Genomic_DNA"/>
</dbReference>
<evidence type="ECO:0000313" key="11">
    <source>
        <dbReference type="Proteomes" id="UP000321379"/>
    </source>
</evidence>
<dbReference type="FunFam" id="1.10.10.10:FF:000056">
    <property type="entry name" value="IclR family transcriptional regulator"/>
    <property type="match status" value="1"/>
</dbReference>
<dbReference type="InterPro" id="IPR036388">
    <property type="entry name" value="WH-like_DNA-bd_sf"/>
</dbReference>